<keyword evidence="5" id="KW-0131">Cell cycle</keyword>
<dbReference type="GO" id="GO:1990757">
    <property type="term" value="F:ubiquitin ligase activator activity"/>
    <property type="evidence" value="ECO:0007669"/>
    <property type="project" value="TreeGrafter"/>
</dbReference>
<keyword evidence="7" id="KW-0863">Zinc-finger</keyword>
<dbReference type="GO" id="GO:1905786">
    <property type="term" value="P:positive regulation of anaphase-promoting complex-dependent catabolic process"/>
    <property type="evidence" value="ECO:0007669"/>
    <property type="project" value="TreeGrafter"/>
</dbReference>
<dbReference type="Gene3D" id="2.130.10.10">
    <property type="entry name" value="YVTN repeat-like/Quinoprotein amine dehydrogenase"/>
    <property type="match status" value="1"/>
</dbReference>
<sequence>MNDSFLQTSERTLDAPDILDDYYLNLLDWGSINVLSIALGSTVYLWDASEGSTSELVTVDDEFGPVTSVKWAPDRRHVAIGLNNSDVQLWDSTANRFLRTLRGGHQSRVGALDWNNHILTTGGMDGMIFNNDVRVRSHIVETYRGHSQEVCGLKCLKAYEEWVTPGGSGSVKDSSDQLLLTRAEWQERQKTESRQAGRGRGTGFSDHRGRGRGRGRPNGHGRGGRNPSNNNRSFGQDEQRGKRDRRNLRCYNCDKLGHFSAECRAPRRTDDEVNLAKEEDEPTLLMVKNVQDVVMLNEERVFPCEYAKESSEEGT</sequence>
<dbReference type="GO" id="GO:0031145">
    <property type="term" value="P:anaphase-promoting complex-dependent catabolic process"/>
    <property type="evidence" value="ECO:0007669"/>
    <property type="project" value="TreeGrafter"/>
</dbReference>
<feature type="compositionally biased region" description="Basic residues" evidence="9">
    <location>
        <begin position="209"/>
        <end position="223"/>
    </location>
</feature>
<keyword evidence="12" id="KW-1185">Reference proteome</keyword>
<keyword evidence="1 8" id="KW-0853">WD repeat</keyword>
<dbReference type="PROSITE" id="PS50158">
    <property type="entry name" value="ZF_CCHC"/>
    <property type="match status" value="1"/>
</dbReference>
<evidence type="ECO:0000256" key="3">
    <source>
        <dbReference type="ARBA" id="ARBA00022737"/>
    </source>
</evidence>
<dbReference type="GO" id="GO:0016567">
    <property type="term" value="P:protein ubiquitination"/>
    <property type="evidence" value="ECO:0007669"/>
    <property type="project" value="UniProtKB-UniPathway"/>
</dbReference>
<dbReference type="EMBL" id="OOIL02006427">
    <property type="protein sequence ID" value="VFQ97192.1"/>
    <property type="molecule type" value="Genomic_DNA"/>
</dbReference>
<dbReference type="AlphaFoldDB" id="A0A484N7U4"/>
<feature type="repeat" description="WD" evidence="8">
    <location>
        <begin position="59"/>
        <end position="100"/>
    </location>
</feature>
<name>A0A484N7U4_9ASTE</name>
<dbReference type="GO" id="GO:0051301">
    <property type="term" value="P:cell division"/>
    <property type="evidence" value="ECO:0007669"/>
    <property type="project" value="UniProtKB-KW"/>
</dbReference>
<dbReference type="InterPro" id="IPR001878">
    <property type="entry name" value="Znf_CCHC"/>
</dbReference>
<evidence type="ECO:0000313" key="12">
    <source>
        <dbReference type="Proteomes" id="UP000595140"/>
    </source>
</evidence>
<gene>
    <name evidence="11" type="ORF">CCAM_LOCUS38968</name>
</gene>
<evidence type="ECO:0000256" key="6">
    <source>
        <dbReference type="ARBA" id="ARBA00023425"/>
    </source>
</evidence>
<evidence type="ECO:0000256" key="2">
    <source>
        <dbReference type="ARBA" id="ARBA00022618"/>
    </source>
</evidence>
<dbReference type="PROSITE" id="PS50082">
    <property type="entry name" value="WD_REPEATS_2"/>
    <property type="match status" value="1"/>
</dbReference>
<evidence type="ECO:0000256" key="9">
    <source>
        <dbReference type="SAM" id="MobiDB-lite"/>
    </source>
</evidence>
<comment type="function">
    <text evidence="6">Component of the anaphase promoting complex/cyclosome (APC/C), a cell cycle-regulated E3 ubiquitin-protein ligase complex that controls progression through mitosis and the G1 phase of the cell cycle.</text>
</comment>
<evidence type="ECO:0000256" key="4">
    <source>
        <dbReference type="ARBA" id="ARBA00022776"/>
    </source>
</evidence>
<dbReference type="InterPro" id="IPR015943">
    <property type="entry name" value="WD40/YVTN_repeat-like_dom_sf"/>
</dbReference>
<dbReference type="Gene3D" id="4.10.60.10">
    <property type="entry name" value="Zinc finger, CCHC-type"/>
    <property type="match status" value="1"/>
</dbReference>
<dbReference type="InterPro" id="IPR001680">
    <property type="entry name" value="WD40_rpt"/>
</dbReference>
<keyword evidence="7" id="KW-0862">Zinc</keyword>
<keyword evidence="7" id="KW-0479">Metal-binding</keyword>
<dbReference type="SMART" id="SM00343">
    <property type="entry name" value="ZnF_C2HC"/>
    <property type="match status" value="1"/>
</dbReference>
<reference evidence="11 12" key="1">
    <citation type="submission" date="2018-04" db="EMBL/GenBank/DDBJ databases">
        <authorList>
            <person name="Vogel A."/>
        </authorList>
    </citation>
    <scope>NUCLEOTIDE SEQUENCE [LARGE SCALE GENOMIC DNA]</scope>
</reference>
<evidence type="ECO:0000256" key="7">
    <source>
        <dbReference type="PROSITE-ProRule" id="PRU00047"/>
    </source>
</evidence>
<evidence type="ECO:0000256" key="8">
    <source>
        <dbReference type="PROSITE-ProRule" id="PRU00221"/>
    </source>
</evidence>
<evidence type="ECO:0000256" key="1">
    <source>
        <dbReference type="ARBA" id="ARBA00022574"/>
    </source>
</evidence>
<dbReference type="InterPro" id="IPR036875">
    <property type="entry name" value="Znf_CCHC_sf"/>
</dbReference>
<dbReference type="Proteomes" id="UP000595140">
    <property type="component" value="Unassembled WGS sequence"/>
</dbReference>
<feature type="non-terminal residue" evidence="11">
    <location>
        <position position="315"/>
    </location>
</feature>
<dbReference type="InterPro" id="IPR036322">
    <property type="entry name" value="WD40_repeat_dom_sf"/>
</dbReference>
<dbReference type="SUPFAM" id="SSF50978">
    <property type="entry name" value="WD40 repeat-like"/>
    <property type="match status" value="1"/>
</dbReference>
<dbReference type="GO" id="GO:0003676">
    <property type="term" value="F:nucleic acid binding"/>
    <property type="evidence" value="ECO:0007669"/>
    <property type="project" value="InterPro"/>
</dbReference>
<keyword evidence="3" id="KW-0677">Repeat</keyword>
<feature type="region of interest" description="Disordered" evidence="9">
    <location>
        <begin position="186"/>
        <end position="243"/>
    </location>
</feature>
<feature type="compositionally biased region" description="Basic and acidic residues" evidence="9">
    <location>
        <begin position="186"/>
        <end position="195"/>
    </location>
</feature>
<dbReference type="SMART" id="SM00320">
    <property type="entry name" value="WD40"/>
    <property type="match status" value="2"/>
</dbReference>
<dbReference type="GO" id="GO:0008270">
    <property type="term" value="F:zinc ion binding"/>
    <property type="evidence" value="ECO:0007669"/>
    <property type="project" value="UniProtKB-KW"/>
</dbReference>
<proteinExistence type="predicted"/>
<protein>
    <recommendedName>
        <fullName evidence="10">CCHC-type domain-containing protein</fullName>
    </recommendedName>
</protein>
<feature type="domain" description="CCHC-type" evidence="10">
    <location>
        <begin position="249"/>
        <end position="264"/>
    </location>
</feature>
<accession>A0A484N7U4</accession>
<dbReference type="GO" id="GO:0010997">
    <property type="term" value="F:anaphase-promoting complex binding"/>
    <property type="evidence" value="ECO:0007669"/>
    <property type="project" value="InterPro"/>
</dbReference>
<dbReference type="GO" id="GO:0005680">
    <property type="term" value="C:anaphase-promoting complex"/>
    <property type="evidence" value="ECO:0007669"/>
    <property type="project" value="TreeGrafter"/>
</dbReference>
<dbReference type="OrthoDB" id="10263272at2759"/>
<keyword evidence="4" id="KW-0498">Mitosis</keyword>
<dbReference type="Pfam" id="PF00098">
    <property type="entry name" value="zf-CCHC"/>
    <property type="match status" value="1"/>
</dbReference>
<dbReference type="PANTHER" id="PTHR19918:SF8">
    <property type="entry name" value="FI02843P"/>
    <property type="match status" value="1"/>
</dbReference>
<evidence type="ECO:0000313" key="11">
    <source>
        <dbReference type="EMBL" id="VFQ97192.1"/>
    </source>
</evidence>
<keyword evidence="2" id="KW-0132">Cell division</keyword>
<evidence type="ECO:0000256" key="5">
    <source>
        <dbReference type="ARBA" id="ARBA00023306"/>
    </source>
</evidence>
<dbReference type="UniPathway" id="UPA00143"/>
<dbReference type="InterPro" id="IPR033010">
    <property type="entry name" value="Cdc20/Fizzy"/>
</dbReference>
<dbReference type="PANTHER" id="PTHR19918">
    <property type="entry name" value="CELL DIVISION CYCLE 20 CDC20 FIZZY -RELATED"/>
    <property type="match status" value="1"/>
</dbReference>
<dbReference type="SUPFAM" id="SSF57756">
    <property type="entry name" value="Retrovirus zinc finger-like domains"/>
    <property type="match status" value="1"/>
</dbReference>
<evidence type="ECO:0000259" key="10">
    <source>
        <dbReference type="PROSITE" id="PS50158"/>
    </source>
</evidence>
<organism evidence="11 12">
    <name type="scientific">Cuscuta campestris</name>
    <dbReference type="NCBI Taxonomy" id="132261"/>
    <lineage>
        <taxon>Eukaryota</taxon>
        <taxon>Viridiplantae</taxon>
        <taxon>Streptophyta</taxon>
        <taxon>Embryophyta</taxon>
        <taxon>Tracheophyta</taxon>
        <taxon>Spermatophyta</taxon>
        <taxon>Magnoliopsida</taxon>
        <taxon>eudicotyledons</taxon>
        <taxon>Gunneridae</taxon>
        <taxon>Pentapetalae</taxon>
        <taxon>asterids</taxon>
        <taxon>lamiids</taxon>
        <taxon>Solanales</taxon>
        <taxon>Convolvulaceae</taxon>
        <taxon>Cuscuteae</taxon>
        <taxon>Cuscuta</taxon>
        <taxon>Cuscuta subgen. Grammica</taxon>
        <taxon>Cuscuta sect. Cleistogrammica</taxon>
    </lineage>
</organism>
<dbReference type="Pfam" id="PF00400">
    <property type="entry name" value="WD40"/>
    <property type="match status" value="2"/>
</dbReference>